<protein>
    <submittedName>
        <fullName evidence="2">Uncharacterized protein</fullName>
    </submittedName>
</protein>
<keyword evidence="1" id="KW-0732">Signal</keyword>
<gene>
    <name evidence="2" type="ORF">COC42_00495</name>
</gene>
<proteinExistence type="predicted"/>
<reference evidence="2 3" key="1">
    <citation type="submission" date="2017-09" db="EMBL/GenBank/DDBJ databases">
        <title>Sphingomonas spermidinifaciens 9NM-10, whole genome shotgun sequence.</title>
        <authorList>
            <person name="Feng G."/>
            <person name="Zhu H."/>
        </authorList>
    </citation>
    <scope>NUCLEOTIDE SEQUENCE [LARGE SCALE GENOMIC DNA]</scope>
    <source>
        <strain evidence="2 3">9NM-10</strain>
    </source>
</reference>
<keyword evidence="3" id="KW-1185">Reference proteome</keyword>
<accession>A0A2A4B5N1</accession>
<evidence type="ECO:0000256" key="1">
    <source>
        <dbReference type="SAM" id="SignalP"/>
    </source>
</evidence>
<comment type="caution">
    <text evidence="2">The sequence shown here is derived from an EMBL/GenBank/DDBJ whole genome shotgun (WGS) entry which is preliminary data.</text>
</comment>
<evidence type="ECO:0000313" key="2">
    <source>
        <dbReference type="EMBL" id="PCD02954.1"/>
    </source>
</evidence>
<evidence type="ECO:0000313" key="3">
    <source>
        <dbReference type="Proteomes" id="UP000218366"/>
    </source>
</evidence>
<organism evidence="2 3">
    <name type="scientific">Sphingomonas spermidinifaciens</name>
    <dbReference type="NCBI Taxonomy" id="1141889"/>
    <lineage>
        <taxon>Bacteria</taxon>
        <taxon>Pseudomonadati</taxon>
        <taxon>Pseudomonadota</taxon>
        <taxon>Alphaproteobacteria</taxon>
        <taxon>Sphingomonadales</taxon>
        <taxon>Sphingomonadaceae</taxon>
        <taxon>Sphingomonas</taxon>
    </lineage>
</organism>
<feature type="chain" id="PRO_5012042625" evidence="1">
    <location>
        <begin position="23"/>
        <end position="312"/>
    </location>
</feature>
<sequence>MHNRVFAVVITAAFVLAPGASALSRADREPPCAIPFDPAMPLRARVGEPSRDVLAAYRGSGATGVGPHNLSDAEWKQVDAAIAALPRQHRDILQRHLRRISFVEASDGAGNALTSQVDADCGEALFDLTLRAGLFRESLSRFLTDKEAGLFEADGSGTTVRIEAGELPAVPYILLHESSHIVDRVLGLSTRNAFREGVWARGEGRALAPGLVNNATGSIAWRGGAKRPIGDAAALYAGMRQTPFVSLYASVAPGEELAELIAWQQLEARWHVRPAIVVRDLEGKILHRYVPLDAPAVRARLKRVTVLLASGS</sequence>
<dbReference type="Proteomes" id="UP000218366">
    <property type="component" value="Unassembled WGS sequence"/>
</dbReference>
<name>A0A2A4B5N1_9SPHN</name>
<feature type="signal peptide" evidence="1">
    <location>
        <begin position="1"/>
        <end position="22"/>
    </location>
</feature>
<dbReference type="OrthoDB" id="873547at2"/>
<dbReference type="EMBL" id="NWMW01000001">
    <property type="protein sequence ID" value="PCD02954.1"/>
    <property type="molecule type" value="Genomic_DNA"/>
</dbReference>
<dbReference type="RefSeq" id="WP_096341355.1">
    <property type="nucleotide sequence ID" value="NZ_NWMW01000001.1"/>
</dbReference>
<dbReference type="AlphaFoldDB" id="A0A2A4B5N1"/>